<dbReference type="PANTHER" id="PTHR16154">
    <property type="entry name" value="NEURABIN"/>
    <property type="match status" value="1"/>
</dbReference>
<dbReference type="GO" id="GO:0051015">
    <property type="term" value="F:actin filament binding"/>
    <property type="evidence" value="ECO:0007669"/>
    <property type="project" value="TreeGrafter"/>
</dbReference>
<proteinExistence type="predicted"/>
<dbReference type="Pfam" id="PF00595">
    <property type="entry name" value="PDZ"/>
    <property type="match status" value="1"/>
</dbReference>
<dbReference type="GO" id="GO:0030425">
    <property type="term" value="C:dendrite"/>
    <property type="evidence" value="ECO:0007669"/>
    <property type="project" value="TreeGrafter"/>
</dbReference>
<feature type="region of interest" description="Disordered" evidence="16">
    <location>
        <begin position="83"/>
        <end position="108"/>
    </location>
</feature>
<feature type="compositionally biased region" description="Polar residues" evidence="16">
    <location>
        <begin position="594"/>
        <end position="608"/>
    </location>
</feature>
<feature type="compositionally biased region" description="Polar residues" evidence="16">
    <location>
        <begin position="1099"/>
        <end position="1117"/>
    </location>
</feature>
<feature type="compositionally biased region" description="Basic and acidic residues" evidence="16">
    <location>
        <begin position="164"/>
        <end position="201"/>
    </location>
</feature>
<evidence type="ECO:0000256" key="3">
    <source>
        <dbReference type="ARBA" id="ARBA00022490"/>
    </source>
</evidence>
<dbReference type="FunFam" id="2.30.42.10:FF:000010">
    <property type="entry name" value="Neurabin-1 isoform 1"/>
    <property type="match status" value="1"/>
</dbReference>
<feature type="compositionally biased region" description="Basic and acidic residues" evidence="16">
    <location>
        <begin position="621"/>
        <end position="644"/>
    </location>
</feature>
<dbReference type="Gene3D" id="2.30.42.10">
    <property type="match status" value="1"/>
</dbReference>
<dbReference type="PANTHER" id="PTHR16154:SF26">
    <property type="entry name" value="PROTEIN PHOSPHATASE 1 REGULATORY SUBUNIT 9 LIKE"/>
    <property type="match status" value="1"/>
</dbReference>
<evidence type="ECO:0000256" key="13">
    <source>
        <dbReference type="ARBA" id="ARBA00076637"/>
    </source>
</evidence>
<keyword evidence="5" id="KW-0221">Differentiation</keyword>
<dbReference type="InterPro" id="IPR043446">
    <property type="entry name" value="Neurabin-like"/>
</dbReference>
<keyword evidence="8" id="KW-0175">Coiled coil</keyword>
<keyword evidence="3" id="KW-0963">Cytoplasm</keyword>
<feature type="compositionally biased region" description="Polar residues" evidence="16">
    <location>
        <begin position="228"/>
        <end position="238"/>
    </location>
</feature>
<evidence type="ECO:0000313" key="20">
    <source>
        <dbReference type="Proteomes" id="UP000752171"/>
    </source>
</evidence>
<feature type="compositionally biased region" description="Low complexity" evidence="16">
    <location>
        <begin position="239"/>
        <end position="254"/>
    </location>
</feature>
<comment type="subcellular location">
    <subcellularLocation>
        <location evidence="1">Cytoplasm</location>
        <location evidence="1">Cytoskeleton</location>
    </subcellularLocation>
    <subcellularLocation>
        <location evidence="11">Synapse</location>
    </subcellularLocation>
</comment>
<feature type="compositionally biased region" description="Low complexity" evidence="16">
    <location>
        <begin position="1254"/>
        <end position="1268"/>
    </location>
</feature>
<name>A0A8T2KSJ5_ASTMX</name>
<dbReference type="SMART" id="SM00454">
    <property type="entry name" value="SAM"/>
    <property type="match status" value="1"/>
</dbReference>
<dbReference type="SMART" id="SM00228">
    <property type="entry name" value="PDZ"/>
    <property type="match status" value="1"/>
</dbReference>
<keyword evidence="2" id="KW-0217">Developmental protein</keyword>
<dbReference type="InterPro" id="IPR001478">
    <property type="entry name" value="PDZ"/>
</dbReference>
<keyword evidence="4" id="KW-0597">Phosphoprotein</keyword>
<dbReference type="InterPro" id="IPR040645">
    <property type="entry name" value="Neurabin-1/2_PDZ"/>
</dbReference>
<feature type="region of interest" description="Disordered" evidence="16">
    <location>
        <begin position="819"/>
        <end position="861"/>
    </location>
</feature>
<dbReference type="GO" id="GO:0007015">
    <property type="term" value="P:actin filament organization"/>
    <property type="evidence" value="ECO:0007669"/>
    <property type="project" value="TreeGrafter"/>
</dbReference>
<evidence type="ECO:0000256" key="14">
    <source>
        <dbReference type="ARBA" id="ARBA00077125"/>
    </source>
</evidence>
<dbReference type="EMBL" id="JAICCE010000021">
    <property type="protein sequence ID" value="KAG9262570.1"/>
    <property type="molecule type" value="Genomic_DNA"/>
</dbReference>
<keyword evidence="7" id="KW-0770">Synapse</keyword>
<evidence type="ECO:0000256" key="10">
    <source>
        <dbReference type="ARBA" id="ARBA00023212"/>
    </source>
</evidence>
<feature type="compositionally biased region" description="Acidic residues" evidence="16">
    <location>
        <begin position="839"/>
        <end position="854"/>
    </location>
</feature>
<dbReference type="FunFam" id="1.10.150.50:FF:000008">
    <property type="entry name" value="Neurabin-1 isoform 1-like protein"/>
    <property type="match status" value="1"/>
</dbReference>
<feature type="compositionally biased region" description="Low complexity" evidence="16">
    <location>
        <begin position="287"/>
        <end position="302"/>
    </location>
</feature>
<feature type="compositionally biased region" description="Acidic residues" evidence="16">
    <location>
        <begin position="556"/>
        <end position="592"/>
    </location>
</feature>
<feature type="compositionally biased region" description="Polar residues" evidence="16">
    <location>
        <begin position="152"/>
        <end position="161"/>
    </location>
</feature>
<dbReference type="Proteomes" id="UP000752171">
    <property type="component" value="Unassembled WGS sequence"/>
</dbReference>
<feature type="region of interest" description="Disordered" evidence="16">
    <location>
        <begin position="1478"/>
        <end position="1518"/>
    </location>
</feature>
<dbReference type="GO" id="GO:0031175">
    <property type="term" value="P:neuron projection development"/>
    <property type="evidence" value="ECO:0007669"/>
    <property type="project" value="TreeGrafter"/>
</dbReference>
<feature type="compositionally biased region" description="Low complexity" evidence="16">
    <location>
        <begin position="89"/>
        <end position="108"/>
    </location>
</feature>
<protein>
    <recommendedName>
        <fullName evidence="12">Neurabin-1</fullName>
    </recommendedName>
    <alternativeName>
        <fullName evidence="14">Neurabin-I</fullName>
    </alternativeName>
    <alternativeName>
        <fullName evidence="13">Neural tissue-specific F-actin-binding protein I</fullName>
    </alternativeName>
    <alternativeName>
        <fullName evidence="15">Protein phosphatase 1 regulatory subunit 9A</fullName>
    </alternativeName>
</protein>
<dbReference type="GO" id="GO:0014069">
    <property type="term" value="C:postsynaptic density"/>
    <property type="evidence" value="ECO:0007669"/>
    <property type="project" value="TreeGrafter"/>
</dbReference>
<feature type="region of interest" description="Disordered" evidence="16">
    <location>
        <begin position="146"/>
        <end position="608"/>
    </location>
</feature>
<reference evidence="19 20" key="1">
    <citation type="submission" date="2021-07" db="EMBL/GenBank/DDBJ databases">
        <authorList>
            <person name="Imarazene B."/>
            <person name="Zahm M."/>
            <person name="Klopp C."/>
            <person name="Cabau C."/>
            <person name="Beille S."/>
            <person name="Jouanno E."/>
            <person name="Castinel A."/>
            <person name="Lluch J."/>
            <person name="Gil L."/>
            <person name="Kuchtly C."/>
            <person name="Lopez Roques C."/>
            <person name="Donnadieu C."/>
            <person name="Parrinello H."/>
            <person name="Journot L."/>
            <person name="Du K."/>
            <person name="Schartl M."/>
            <person name="Retaux S."/>
            <person name="Guiguen Y."/>
        </authorList>
    </citation>
    <scope>NUCLEOTIDE SEQUENCE [LARGE SCALE GENOMIC DNA]</scope>
    <source>
        <strain evidence="19">Pach_M1</strain>
        <tissue evidence="19">Testis</tissue>
    </source>
</reference>
<feature type="region of interest" description="Disordered" evidence="16">
    <location>
        <begin position="1148"/>
        <end position="1354"/>
    </location>
</feature>
<comment type="caution">
    <text evidence="19">The sequence shown here is derived from an EMBL/GenBank/DDBJ whole genome shotgun (WGS) entry which is preliminary data.</text>
</comment>
<feature type="compositionally biased region" description="Basic and acidic residues" evidence="16">
    <location>
        <begin position="509"/>
        <end position="521"/>
    </location>
</feature>
<evidence type="ECO:0000256" key="6">
    <source>
        <dbReference type="ARBA" id="ARBA00022902"/>
    </source>
</evidence>
<dbReference type="Gene3D" id="1.10.150.50">
    <property type="entry name" value="Transcription Factor, Ets-1"/>
    <property type="match status" value="1"/>
</dbReference>
<feature type="compositionally biased region" description="Basic and acidic residues" evidence="16">
    <location>
        <begin position="1486"/>
        <end position="1508"/>
    </location>
</feature>
<feature type="compositionally biased region" description="Low complexity" evidence="16">
    <location>
        <begin position="263"/>
        <end position="273"/>
    </location>
</feature>
<dbReference type="InterPro" id="IPR036034">
    <property type="entry name" value="PDZ_sf"/>
</dbReference>
<keyword evidence="6" id="KW-0524">Neurogenesis</keyword>
<dbReference type="CDD" id="cd09512">
    <property type="entry name" value="SAM_Neurabin-like"/>
    <property type="match status" value="1"/>
</dbReference>
<feature type="compositionally biased region" description="Basic and acidic residues" evidence="16">
    <location>
        <begin position="1368"/>
        <end position="1378"/>
    </location>
</feature>
<dbReference type="Pfam" id="PF07647">
    <property type="entry name" value="SAM_2"/>
    <property type="match status" value="1"/>
</dbReference>
<dbReference type="GO" id="GO:0015629">
    <property type="term" value="C:actin cytoskeleton"/>
    <property type="evidence" value="ECO:0007669"/>
    <property type="project" value="TreeGrafter"/>
</dbReference>
<feature type="compositionally biased region" description="Basic and acidic residues" evidence="16">
    <location>
        <begin position="1281"/>
        <end position="1291"/>
    </location>
</feature>
<feature type="region of interest" description="Disordered" evidence="16">
    <location>
        <begin position="621"/>
        <end position="647"/>
    </location>
</feature>
<dbReference type="SUPFAM" id="SSF50156">
    <property type="entry name" value="PDZ domain-like"/>
    <property type="match status" value="1"/>
</dbReference>
<evidence type="ECO:0000256" key="11">
    <source>
        <dbReference type="ARBA" id="ARBA00034103"/>
    </source>
</evidence>
<feature type="compositionally biased region" description="Basic and acidic residues" evidence="16">
    <location>
        <begin position="530"/>
        <end position="555"/>
    </location>
</feature>
<feature type="domain" description="PDZ" evidence="18">
    <location>
        <begin position="716"/>
        <end position="804"/>
    </location>
</feature>
<feature type="compositionally biased region" description="Basic and acidic residues" evidence="16">
    <location>
        <begin position="889"/>
        <end position="906"/>
    </location>
</feature>
<accession>A0A8T2KSJ5</accession>
<dbReference type="InterPro" id="IPR013761">
    <property type="entry name" value="SAM/pointed_sf"/>
</dbReference>
<evidence type="ECO:0000259" key="18">
    <source>
        <dbReference type="PROSITE" id="PS50106"/>
    </source>
</evidence>
<feature type="compositionally biased region" description="Polar residues" evidence="16">
    <location>
        <begin position="1233"/>
        <end position="1253"/>
    </location>
</feature>
<feature type="region of interest" description="Disordered" evidence="16">
    <location>
        <begin position="32"/>
        <end position="58"/>
    </location>
</feature>
<evidence type="ECO:0000256" key="5">
    <source>
        <dbReference type="ARBA" id="ARBA00022782"/>
    </source>
</evidence>
<dbReference type="PROSITE" id="PS50105">
    <property type="entry name" value="SAM_DOMAIN"/>
    <property type="match status" value="1"/>
</dbReference>
<evidence type="ECO:0000256" key="12">
    <source>
        <dbReference type="ARBA" id="ARBA00067399"/>
    </source>
</evidence>
<feature type="compositionally biased region" description="Basic and acidic residues" evidence="16">
    <location>
        <begin position="433"/>
        <end position="469"/>
    </location>
</feature>
<evidence type="ECO:0000256" key="7">
    <source>
        <dbReference type="ARBA" id="ARBA00023018"/>
    </source>
</evidence>
<feature type="compositionally biased region" description="Polar residues" evidence="16">
    <location>
        <begin position="354"/>
        <end position="363"/>
    </location>
</feature>
<dbReference type="PROSITE" id="PS50106">
    <property type="entry name" value="PDZ"/>
    <property type="match status" value="1"/>
</dbReference>
<feature type="compositionally biased region" description="Low complexity" evidence="16">
    <location>
        <begin position="1344"/>
        <end position="1354"/>
    </location>
</feature>
<evidence type="ECO:0000256" key="2">
    <source>
        <dbReference type="ARBA" id="ARBA00022473"/>
    </source>
</evidence>
<organism evidence="19 20">
    <name type="scientific">Astyanax mexicanus</name>
    <name type="common">Blind cave fish</name>
    <name type="synonym">Astyanax fasciatus mexicanus</name>
    <dbReference type="NCBI Taxonomy" id="7994"/>
    <lineage>
        <taxon>Eukaryota</taxon>
        <taxon>Metazoa</taxon>
        <taxon>Chordata</taxon>
        <taxon>Craniata</taxon>
        <taxon>Vertebrata</taxon>
        <taxon>Euteleostomi</taxon>
        <taxon>Actinopterygii</taxon>
        <taxon>Neopterygii</taxon>
        <taxon>Teleostei</taxon>
        <taxon>Ostariophysi</taxon>
        <taxon>Characiformes</taxon>
        <taxon>Characoidei</taxon>
        <taxon>Acestrorhamphidae</taxon>
        <taxon>Acestrorhamphinae</taxon>
        <taxon>Astyanax</taxon>
    </lineage>
</organism>
<feature type="compositionally biased region" description="Basic and acidic residues" evidence="16">
    <location>
        <begin position="479"/>
        <end position="501"/>
    </location>
</feature>
<evidence type="ECO:0000313" key="19">
    <source>
        <dbReference type="EMBL" id="KAG9262570.1"/>
    </source>
</evidence>
<feature type="compositionally biased region" description="Acidic residues" evidence="16">
    <location>
        <begin position="404"/>
        <end position="419"/>
    </location>
</feature>
<feature type="compositionally biased region" description="Gly residues" evidence="16">
    <location>
        <begin position="1212"/>
        <end position="1221"/>
    </location>
</feature>
<evidence type="ECO:0000256" key="9">
    <source>
        <dbReference type="ARBA" id="ARBA00023203"/>
    </source>
</evidence>
<dbReference type="InterPro" id="IPR001660">
    <property type="entry name" value="SAM"/>
</dbReference>
<sequence length="1518" mass="171063">MIKSEPKCERVLRSASPHRNAYKSDFHSIKCSFEGPSVSYTNGGSETRGRPSGNRVNKIKNNIFLQMDGQQAQDSLVVSKPVPAKFQRSSPSYRSSMSSISSMESGCSDSTRKVEDLTFDKVALAEKFSVTRKLFESGLKDISPTERPAQVRTISRSSLGSVSDDGRCVRKLTETKDQAQKIREHPKEETERWRSESETPIRKHASMMKNAGPISRRLESFMLDSDSESLSGPSVSTRSQSPCSHSQPASSPASEHSEPPSSPDSASSPTSYSMWPESPLSQAVACSPHELSSLSSHSDPQHPVVPVNGITLEETPNWGLNSSGSPLEHEDEESVSILATEPTIIFKSEKSHHLSQGSASGSPTKDDTKASSESIDSRAKQGKVVSPNLATVRAEMVVVQNESSESEANEEERIEDEVFEEVKSEQHLSSQLSERELIEGKKVQGTFQERKSGRSFRQREEEERTKEVEPDQDVTAEDQESKEKSAEGKSMQKEVGEKEEKEEGEEEGDKEKKVVELRQEQVQEQPCLRTEMKDCEQKVREVEESTMEEEQRKKEEEEDEEEDEVVEEAVEALEEEEEEEEEEDERDVEEMTTAERQQQVSQDLSTKRSLICGIENAAFVDDRESKSDIEHQEKEEHPGLEHQEGGQLQEYEEIPGLSDEEGTSKRRKVRFSTAPIRVFCTYSNDEYDRRNEEVDPVSASAEYELEKRVEKMNVFPVEIQKGNDGLGISIIGMGVGADQGLEKLGIFVKTITEKGAAQRDGRIKVNDQIVEVDGVSLVGVTQVFAATVLKNTKGLVKFLIGREKPGVESEVARLISETLEQDSSPEKQAHHQDNVPPNQEEEEEEEEQEHEEETLQTQEAQATKLTLQNTSREHLEKLEEEDQQQVVGEEDKTSSLQEEDGRTGVEEKEEEDKEEDMTFDLTQEVFQHLKNQGIILPEDMNHSELDQRFKELQMKHSTTTAELKLMKEKLRVCEADRVAWEVRGAALEKSVDESKERVEKLEKYWLDAQSLCKTINQRLNEAQSQHEALKLKYDKTITLLQEHKHREAEFVKREEDLKRRLEERERDYRKSVRKLQQQIAVLEGRASSDHPEDSCSPAGESQHSSPTSGSSDRNGQTSDDHLYDPDLGEAVPQTDRLDCSAYRAKARLTQGVQRKRPSRNKLRESAKSTQSSTRPQDQEGISDNSTDNNRRHSYLESLSLPVPTLPSEGLRRSGGGGGGRGVDGDVSSSPSLQSTHTPQGGGSTRSSLSPPKDSSTPHSPASSQSSSSLLHNLRNRRYKKKESSQSRKSKDEESDSSTTRRSKRRFPDFGGLRKSGGKGRKQEKDVLRSSLGSRGSVEQVGDFSRNVSPSDSVSSIPSCMPFSWFGDREREREREKEQSVSSYSLPHTPSEGHAEDRLDRRNKTLDDEPVPVLKQHVWQNRPLPEWTNQQVCHWLMGMNMDQYIAEFTAKGVDGKRLMELDSSKLKELGVSSHRDRSCIKRKLRDMKKTQEKLEKQRAKKEKEVERSSGRPARPESAC</sequence>
<dbReference type="SUPFAM" id="SSF47769">
    <property type="entry name" value="SAM/Pointed domain"/>
    <property type="match status" value="1"/>
</dbReference>
<dbReference type="CDD" id="cd06790">
    <property type="entry name" value="PDZ_neurabin-like"/>
    <property type="match status" value="1"/>
</dbReference>
<feature type="domain" description="SAM" evidence="17">
    <location>
        <begin position="1426"/>
        <end position="1489"/>
    </location>
</feature>
<evidence type="ECO:0000256" key="4">
    <source>
        <dbReference type="ARBA" id="ARBA00022553"/>
    </source>
</evidence>
<feature type="compositionally biased region" description="Basic and acidic residues" evidence="16">
    <location>
        <begin position="364"/>
        <end position="379"/>
    </location>
</feature>
<dbReference type="GO" id="GO:0005737">
    <property type="term" value="C:cytoplasm"/>
    <property type="evidence" value="ECO:0007669"/>
    <property type="project" value="TreeGrafter"/>
</dbReference>
<dbReference type="OrthoDB" id="62701at2759"/>
<feature type="compositionally biased region" description="Basic and acidic residues" evidence="16">
    <location>
        <begin position="824"/>
        <end position="833"/>
    </location>
</feature>
<feature type="compositionally biased region" description="Polar residues" evidence="16">
    <location>
        <begin position="1167"/>
        <end position="1187"/>
    </location>
</feature>
<evidence type="ECO:0000256" key="1">
    <source>
        <dbReference type="ARBA" id="ARBA00004245"/>
    </source>
</evidence>
<keyword evidence="10" id="KW-0206">Cytoskeleton</keyword>
<evidence type="ECO:0000259" key="17">
    <source>
        <dbReference type="PROSITE" id="PS50105"/>
    </source>
</evidence>
<gene>
    <name evidence="19" type="primary">PPP1R9A</name>
    <name evidence="19" type="ORF">AMEX_G24353</name>
</gene>
<feature type="region of interest" description="Disordered" evidence="16">
    <location>
        <begin position="1083"/>
        <end position="1136"/>
    </location>
</feature>
<evidence type="ECO:0000256" key="8">
    <source>
        <dbReference type="ARBA" id="ARBA00023054"/>
    </source>
</evidence>
<feature type="region of interest" description="Disordered" evidence="16">
    <location>
        <begin position="874"/>
        <end position="916"/>
    </location>
</feature>
<keyword evidence="9" id="KW-0009">Actin-binding</keyword>
<feature type="compositionally biased region" description="Acidic residues" evidence="16">
    <location>
        <begin position="907"/>
        <end position="916"/>
    </location>
</feature>
<dbReference type="GO" id="GO:0019722">
    <property type="term" value="P:calcium-mediated signaling"/>
    <property type="evidence" value="ECO:0007669"/>
    <property type="project" value="TreeGrafter"/>
</dbReference>
<dbReference type="Pfam" id="PF17817">
    <property type="entry name" value="PDZ_5"/>
    <property type="match status" value="1"/>
</dbReference>
<evidence type="ECO:0000256" key="15">
    <source>
        <dbReference type="ARBA" id="ARBA00082439"/>
    </source>
</evidence>
<feature type="region of interest" description="Disordered" evidence="16">
    <location>
        <begin position="1368"/>
        <end position="1397"/>
    </location>
</feature>
<evidence type="ECO:0000256" key="16">
    <source>
        <dbReference type="SAM" id="MobiDB-lite"/>
    </source>
</evidence>